<feature type="compositionally biased region" description="Polar residues" evidence="5">
    <location>
        <begin position="23"/>
        <end position="40"/>
    </location>
</feature>
<evidence type="ECO:0000313" key="9">
    <source>
        <dbReference type="Proteomes" id="UP000054342"/>
    </source>
</evidence>
<evidence type="ECO:0000256" key="6">
    <source>
        <dbReference type="SAM" id="Phobius"/>
    </source>
</evidence>
<keyword evidence="3 6" id="KW-1133">Transmembrane helix</keyword>
<proteinExistence type="predicted"/>
<feature type="transmembrane region" description="Helical" evidence="6">
    <location>
        <begin position="51"/>
        <end position="67"/>
    </location>
</feature>
<dbReference type="InterPro" id="IPR036259">
    <property type="entry name" value="MFS_trans_sf"/>
</dbReference>
<dbReference type="EMBL" id="KN847317">
    <property type="protein sequence ID" value="KIW61817.1"/>
    <property type="molecule type" value="Genomic_DNA"/>
</dbReference>
<dbReference type="FunFam" id="1.20.1250.20:FF:000286">
    <property type="entry name" value="MFS efflux transporter"/>
    <property type="match status" value="1"/>
</dbReference>
<feature type="compositionally biased region" description="Polar residues" evidence="5">
    <location>
        <begin position="1"/>
        <end position="15"/>
    </location>
</feature>
<name>A0A0D2DHN4_9EURO</name>
<feature type="transmembrane region" description="Helical" evidence="6">
    <location>
        <begin position="180"/>
        <end position="200"/>
    </location>
</feature>
<dbReference type="Gene3D" id="1.20.1250.20">
    <property type="entry name" value="MFS general substrate transporter like domains"/>
    <property type="match status" value="1"/>
</dbReference>
<evidence type="ECO:0000256" key="5">
    <source>
        <dbReference type="SAM" id="MobiDB-lite"/>
    </source>
</evidence>
<dbReference type="GO" id="GO:0022857">
    <property type="term" value="F:transmembrane transporter activity"/>
    <property type="evidence" value="ECO:0007669"/>
    <property type="project" value="InterPro"/>
</dbReference>
<feature type="region of interest" description="Disordered" evidence="5">
    <location>
        <begin position="1"/>
        <end position="45"/>
    </location>
</feature>
<sequence length="489" mass="52847">MELQTSTSHAQSNGNAGDHSTAAIPNNGPTATAGTRTRSISRPEEPQTARSMLKLICAGFSFFYAGTNDGTIGPLLPYILRRYKVDSALATVIYVGTFAGWFLSALTNTHLTTTLRLSLGATLLLGAGLQLLAQLLRFWDAPFALFVITFFFTALGQALQDSYSNAFVATVPRAHRWLGFIHAMYMLGCLTGPLIATLVSSHTQWYYTYAVEAGLGGLNLGFVFLAFGWQGPRPQLLEVRNNDVATEARRESAGDATEVEAEAEAEAGNNNRARSNEPALANARTRHKEALKQIQQTLRLGSVWLISLFFFFFLGAAITAGGWVVEYLVRVRKGNLSSVGYIPTGYYGGGFLGRLLLAEPTNRYGERRMVFICIILCVALQVMFWTIPNIVAGGVLISALGFFSGPFFVSGISVASKLFPKSIQATALGLVFVIAQMGGSLFPTITGLIAANAGVKVLQPILVGLFVLVAASWWFVPKADGDRDQDREA</sequence>
<feature type="transmembrane region" description="Helical" evidence="6">
    <location>
        <begin position="206"/>
        <end position="227"/>
    </location>
</feature>
<dbReference type="HOGENOM" id="CLU_021993_3_1_1"/>
<dbReference type="Pfam" id="PF07690">
    <property type="entry name" value="MFS_1"/>
    <property type="match status" value="1"/>
</dbReference>
<keyword evidence="4 6" id="KW-0472">Membrane</keyword>
<feature type="transmembrane region" description="Helical" evidence="6">
    <location>
        <begin position="117"/>
        <end position="136"/>
    </location>
</feature>
<dbReference type="GO" id="GO:0016020">
    <property type="term" value="C:membrane"/>
    <property type="evidence" value="ECO:0007669"/>
    <property type="project" value="UniProtKB-SubCell"/>
</dbReference>
<evidence type="ECO:0000313" key="8">
    <source>
        <dbReference type="EMBL" id="KIW61817.1"/>
    </source>
</evidence>
<dbReference type="PANTHER" id="PTHR23514:SF16">
    <property type="entry name" value="TRANSPORTER, PUTATIVE (AFU_ORTHOLOGUE AFUA_2G17270)-RELATED"/>
    <property type="match status" value="1"/>
</dbReference>
<evidence type="ECO:0000259" key="7">
    <source>
        <dbReference type="PROSITE" id="PS50850"/>
    </source>
</evidence>
<dbReference type="Proteomes" id="UP000054342">
    <property type="component" value="Unassembled WGS sequence"/>
</dbReference>
<dbReference type="GeneID" id="25323805"/>
<feature type="transmembrane region" description="Helical" evidence="6">
    <location>
        <begin position="393"/>
        <end position="415"/>
    </location>
</feature>
<evidence type="ECO:0000256" key="3">
    <source>
        <dbReference type="ARBA" id="ARBA00022989"/>
    </source>
</evidence>
<feature type="transmembrane region" description="Helical" evidence="6">
    <location>
        <begin position="302"/>
        <end position="324"/>
    </location>
</feature>
<keyword evidence="9" id="KW-1185">Reference proteome</keyword>
<reference evidence="8 9" key="1">
    <citation type="submission" date="2015-01" db="EMBL/GenBank/DDBJ databases">
        <title>The Genome Sequence of Exophiala xenobiotica CBS118157.</title>
        <authorList>
            <consortium name="The Broad Institute Genomics Platform"/>
            <person name="Cuomo C."/>
            <person name="de Hoog S."/>
            <person name="Gorbushina A."/>
            <person name="Stielow B."/>
            <person name="Teixiera M."/>
            <person name="Abouelleil A."/>
            <person name="Chapman S.B."/>
            <person name="Priest M."/>
            <person name="Young S.K."/>
            <person name="Wortman J."/>
            <person name="Nusbaum C."/>
            <person name="Birren B."/>
        </authorList>
    </citation>
    <scope>NUCLEOTIDE SEQUENCE [LARGE SCALE GENOMIC DNA]</scope>
    <source>
        <strain evidence="8 9">CBS 118157</strain>
    </source>
</reference>
<feature type="transmembrane region" description="Helical" evidence="6">
    <location>
        <begin position="427"/>
        <end position="451"/>
    </location>
</feature>
<dbReference type="AlphaFoldDB" id="A0A0D2DHN4"/>
<dbReference type="OrthoDB" id="413079at2759"/>
<accession>A0A0D2DHN4</accession>
<organism evidence="8 9">
    <name type="scientific">Exophiala xenobiotica</name>
    <dbReference type="NCBI Taxonomy" id="348802"/>
    <lineage>
        <taxon>Eukaryota</taxon>
        <taxon>Fungi</taxon>
        <taxon>Dikarya</taxon>
        <taxon>Ascomycota</taxon>
        <taxon>Pezizomycotina</taxon>
        <taxon>Eurotiomycetes</taxon>
        <taxon>Chaetothyriomycetidae</taxon>
        <taxon>Chaetothyriales</taxon>
        <taxon>Herpotrichiellaceae</taxon>
        <taxon>Exophiala</taxon>
    </lineage>
</organism>
<evidence type="ECO:0000256" key="1">
    <source>
        <dbReference type="ARBA" id="ARBA00004141"/>
    </source>
</evidence>
<protein>
    <recommendedName>
        <fullName evidence="7">Major facilitator superfamily (MFS) profile domain-containing protein</fullName>
    </recommendedName>
</protein>
<evidence type="ECO:0000256" key="2">
    <source>
        <dbReference type="ARBA" id="ARBA00022692"/>
    </source>
</evidence>
<dbReference type="InterPro" id="IPR020846">
    <property type="entry name" value="MFS_dom"/>
</dbReference>
<dbReference type="PANTHER" id="PTHR23514">
    <property type="entry name" value="BYPASS OF STOP CODON PROTEIN 6"/>
    <property type="match status" value="1"/>
</dbReference>
<feature type="transmembrane region" description="Helical" evidence="6">
    <location>
        <begin position="457"/>
        <end position="476"/>
    </location>
</feature>
<evidence type="ECO:0000256" key="4">
    <source>
        <dbReference type="ARBA" id="ARBA00023136"/>
    </source>
</evidence>
<keyword evidence="2 6" id="KW-0812">Transmembrane</keyword>
<dbReference type="RefSeq" id="XP_013322402.1">
    <property type="nucleotide sequence ID" value="XM_013466948.1"/>
</dbReference>
<dbReference type="InterPro" id="IPR051788">
    <property type="entry name" value="MFS_Transporter"/>
</dbReference>
<feature type="transmembrane region" description="Helical" evidence="6">
    <location>
        <begin position="336"/>
        <end position="357"/>
    </location>
</feature>
<feature type="transmembrane region" description="Helical" evidence="6">
    <location>
        <begin position="142"/>
        <end position="159"/>
    </location>
</feature>
<comment type="subcellular location">
    <subcellularLocation>
        <location evidence="1">Membrane</location>
        <topology evidence="1">Multi-pass membrane protein</topology>
    </subcellularLocation>
</comment>
<dbReference type="PROSITE" id="PS50850">
    <property type="entry name" value="MFS"/>
    <property type="match status" value="1"/>
</dbReference>
<feature type="transmembrane region" description="Helical" evidence="6">
    <location>
        <begin position="87"/>
        <end position="105"/>
    </location>
</feature>
<gene>
    <name evidence="8" type="ORF">PV05_01897</name>
</gene>
<dbReference type="SUPFAM" id="SSF103473">
    <property type="entry name" value="MFS general substrate transporter"/>
    <property type="match status" value="1"/>
</dbReference>
<feature type="domain" description="Major facilitator superfamily (MFS) profile" evidence="7">
    <location>
        <begin position="54"/>
        <end position="480"/>
    </location>
</feature>
<feature type="transmembrane region" description="Helical" evidence="6">
    <location>
        <begin position="369"/>
        <end position="387"/>
    </location>
</feature>
<dbReference type="InterPro" id="IPR011701">
    <property type="entry name" value="MFS"/>
</dbReference>